<evidence type="ECO:0000256" key="1">
    <source>
        <dbReference type="SAM" id="MobiDB-lite"/>
    </source>
</evidence>
<keyword evidence="3" id="KW-1185">Reference proteome</keyword>
<accession>A0ABQ2VMA3</accession>
<feature type="region of interest" description="Disordered" evidence="1">
    <location>
        <begin position="1"/>
        <end position="23"/>
    </location>
</feature>
<reference evidence="3" key="1">
    <citation type="journal article" date="2019" name="Int. J. Syst. Evol. Microbiol.">
        <title>The Global Catalogue of Microorganisms (GCM) 10K type strain sequencing project: providing services to taxonomists for standard genome sequencing and annotation.</title>
        <authorList>
            <consortium name="The Broad Institute Genomics Platform"/>
            <consortium name="The Broad Institute Genome Sequencing Center for Infectious Disease"/>
            <person name="Wu L."/>
            <person name="Ma J."/>
        </authorList>
    </citation>
    <scope>NUCLEOTIDE SEQUENCE [LARGE SCALE GENOMIC DNA]</scope>
    <source>
        <strain evidence="3">JCM 3399</strain>
    </source>
</reference>
<dbReference type="EMBL" id="BMRP01000060">
    <property type="protein sequence ID" value="GGU98723.1"/>
    <property type="molecule type" value="Genomic_DNA"/>
</dbReference>
<proteinExistence type="predicted"/>
<dbReference type="Proteomes" id="UP000654471">
    <property type="component" value="Unassembled WGS sequence"/>
</dbReference>
<name>A0ABQ2VMA3_9ACTN</name>
<evidence type="ECO:0000313" key="3">
    <source>
        <dbReference type="Proteomes" id="UP000654471"/>
    </source>
</evidence>
<evidence type="ECO:0000313" key="2">
    <source>
        <dbReference type="EMBL" id="GGU98723.1"/>
    </source>
</evidence>
<sequence>METPPTEPGHHATPTRLDTNAGRSVVVTEPASVSSGTWRPPAAYLRGLEVGGSPCLTALAQAGTDTVSLEASPKFDRPAGVVPMRVPAQATTACRPSTSEELTEVRDKVIAEFVAEAR</sequence>
<organism evidence="2 3">
    <name type="scientific">Streptomyces albospinus</name>
    <dbReference type="NCBI Taxonomy" id="285515"/>
    <lineage>
        <taxon>Bacteria</taxon>
        <taxon>Bacillati</taxon>
        <taxon>Actinomycetota</taxon>
        <taxon>Actinomycetes</taxon>
        <taxon>Kitasatosporales</taxon>
        <taxon>Streptomycetaceae</taxon>
        <taxon>Streptomyces</taxon>
    </lineage>
</organism>
<gene>
    <name evidence="2" type="ORF">GCM10010211_77660</name>
</gene>
<protein>
    <submittedName>
        <fullName evidence="2">Uncharacterized protein</fullName>
    </submittedName>
</protein>
<comment type="caution">
    <text evidence="2">The sequence shown here is derived from an EMBL/GenBank/DDBJ whole genome shotgun (WGS) entry which is preliminary data.</text>
</comment>